<dbReference type="SMART" id="SM00128">
    <property type="entry name" value="IPPc"/>
    <property type="match status" value="1"/>
</dbReference>
<feature type="compositionally biased region" description="Low complexity" evidence="1">
    <location>
        <begin position="177"/>
        <end position="188"/>
    </location>
</feature>
<evidence type="ECO:0000256" key="1">
    <source>
        <dbReference type="SAM" id="MobiDB-lite"/>
    </source>
</evidence>
<protein>
    <submittedName>
        <fullName evidence="4">DNase I-like protein</fullName>
    </submittedName>
</protein>
<name>A0A6A7BRV8_9PEZI</name>
<dbReference type="GO" id="GO:0004439">
    <property type="term" value="F:phosphatidylinositol-4,5-bisphosphate 5-phosphatase activity"/>
    <property type="evidence" value="ECO:0007669"/>
    <property type="project" value="TreeGrafter"/>
</dbReference>
<evidence type="ECO:0000313" key="5">
    <source>
        <dbReference type="Proteomes" id="UP000799421"/>
    </source>
</evidence>
<dbReference type="Proteomes" id="UP000799421">
    <property type="component" value="Unassembled WGS sequence"/>
</dbReference>
<dbReference type="AlphaFoldDB" id="A0A6A7BRV8"/>
<accession>A0A6A7BRV8</accession>
<dbReference type="SUPFAM" id="SSF56219">
    <property type="entry name" value="DNase I-like"/>
    <property type="match status" value="1"/>
</dbReference>
<feature type="region of interest" description="Disordered" evidence="1">
    <location>
        <begin position="214"/>
        <end position="236"/>
    </location>
</feature>
<organism evidence="4 5">
    <name type="scientific">Piedraia hortae CBS 480.64</name>
    <dbReference type="NCBI Taxonomy" id="1314780"/>
    <lineage>
        <taxon>Eukaryota</taxon>
        <taxon>Fungi</taxon>
        <taxon>Dikarya</taxon>
        <taxon>Ascomycota</taxon>
        <taxon>Pezizomycotina</taxon>
        <taxon>Dothideomycetes</taxon>
        <taxon>Dothideomycetidae</taxon>
        <taxon>Capnodiales</taxon>
        <taxon>Piedraiaceae</taxon>
        <taxon>Piedraia</taxon>
    </lineage>
</organism>
<proteinExistence type="predicted"/>
<dbReference type="PANTHER" id="PTHR11200:SF286">
    <property type="entry name" value="5-PHOSPHATASE, PUTATIVE (AFU_ORTHOLOGUE AFUA_5G07600)-RELATED"/>
    <property type="match status" value="1"/>
</dbReference>
<evidence type="ECO:0000313" key="4">
    <source>
        <dbReference type="EMBL" id="KAF2857238.1"/>
    </source>
</evidence>
<reference evidence="4" key="1">
    <citation type="journal article" date="2020" name="Stud. Mycol.">
        <title>101 Dothideomycetes genomes: a test case for predicting lifestyles and emergence of pathogens.</title>
        <authorList>
            <person name="Haridas S."/>
            <person name="Albert R."/>
            <person name="Binder M."/>
            <person name="Bloem J."/>
            <person name="Labutti K."/>
            <person name="Salamov A."/>
            <person name="Andreopoulos B."/>
            <person name="Baker S."/>
            <person name="Barry K."/>
            <person name="Bills G."/>
            <person name="Bluhm B."/>
            <person name="Cannon C."/>
            <person name="Castanera R."/>
            <person name="Culley D."/>
            <person name="Daum C."/>
            <person name="Ezra D."/>
            <person name="Gonzalez J."/>
            <person name="Henrissat B."/>
            <person name="Kuo A."/>
            <person name="Liang C."/>
            <person name="Lipzen A."/>
            <person name="Lutzoni F."/>
            <person name="Magnuson J."/>
            <person name="Mondo S."/>
            <person name="Nolan M."/>
            <person name="Ohm R."/>
            <person name="Pangilinan J."/>
            <person name="Park H.-J."/>
            <person name="Ramirez L."/>
            <person name="Alfaro M."/>
            <person name="Sun H."/>
            <person name="Tritt A."/>
            <person name="Yoshinaga Y."/>
            <person name="Zwiers L.-H."/>
            <person name="Turgeon B."/>
            <person name="Goodwin S."/>
            <person name="Spatafora J."/>
            <person name="Crous P."/>
            <person name="Grigoriev I."/>
        </authorList>
    </citation>
    <scope>NUCLEOTIDE SEQUENCE</scope>
    <source>
        <strain evidence="4">CBS 480.64</strain>
    </source>
</reference>
<sequence>MTSLSAYVITFNCARTPVHREYFSANLFNALPASASAPDLLVFSLQELAPITFAFLGGSWLTPYFAAFSAALNDAVRQKFGLEPYVKLAACNVGMTGIMVFARPEFEERARVLATAGTGVGLWKMGNKGAVGVRLKVDGRVTVTFVGAHLAPMELAWERRNEDWKNICQDLVFEGPSSGSETEPLLGGEETGEQELFDPPSYIYLAGDLNYRASDQPPGWQDHESWPQPGESSRHYDSLLQNDQLRREQGENATLQNFVEAPVQFPPTYKYSSAAQKLALSTSKKDGVVTSSTDELPRWQWAKHRVPSWCDRILYLSHSAVQVQNYTALPVQPTSDHRPVVLSCSFPAKPIDTSVKNPFPVSKDWRESRKRARQLEYLIGLLSYPVLTMEGRLMVLGTIIGVLGGYFLLRALFLW</sequence>
<dbReference type="Gene3D" id="3.60.10.10">
    <property type="entry name" value="Endonuclease/exonuclease/phosphatase"/>
    <property type="match status" value="1"/>
</dbReference>
<keyword evidence="2" id="KW-0812">Transmembrane</keyword>
<dbReference type="GO" id="GO:0046856">
    <property type="term" value="P:phosphatidylinositol dephosphorylation"/>
    <property type="evidence" value="ECO:0007669"/>
    <property type="project" value="InterPro"/>
</dbReference>
<keyword evidence="5" id="KW-1185">Reference proteome</keyword>
<dbReference type="InterPro" id="IPR000300">
    <property type="entry name" value="IPPc"/>
</dbReference>
<evidence type="ECO:0000259" key="3">
    <source>
        <dbReference type="SMART" id="SM00128"/>
    </source>
</evidence>
<dbReference type="InterPro" id="IPR036691">
    <property type="entry name" value="Endo/exonu/phosph_ase_sf"/>
</dbReference>
<feature type="region of interest" description="Disordered" evidence="1">
    <location>
        <begin position="177"/>
        <end position="197"/>
    </location>
</feature>
<dbReference type="InterPro" id="IPR046985">
    <property type="entry name" value="IP5"/>
</dbReference>
<dbReference type="PANTHER" id="PTHR11200">
    <property type="entry name" value="INOSITOL 5-PHOSPHATASE"/>
    <property type="match status" value="1"/>
</dbReference>
<evidence type="ECO:0000256" key="2">
    <source>
        <dbReference type="SAM" id="Phobius"/>
    </source>
</evidence>
<keyword evidence="2" id="KW-0472">Membrane</keyword>
<feature type="domain" description="Inositol polyphosphate-related phosphatase" evidence="3">
    <location>
        <begin position="2"/>
        <end position="352"/>
    </location>
</feature>
<dbReference type="OrthoDB" id="62798at2759"/>
<dbReference type="Pfam" id="PF22669">
    <property type="entry name" value="Exo_endo_phos2"/>
    <property type="match status" value="1"/>
</dbReference>
<gene>
    <name evidence="4" type="ORF">K470DRAFT_283904</name>
</gene>
<keyword evidence="2" id="KW-1133">Transmembrane helix</keyword>
<dbReference type="EMBL" id="MU006056">
    <property type="protein sequence ID" value="KAF2857238.1"/>
    <property type="molecule type" value="Genomic_DNA"/>
</dbReference>
<feature type="transmembrane region" description="Helical" evidence="2">
    <location>
        <begin position="393"/>
        <end position="413"/>
    </location>
</feature>